<dbReference type="PANTHER" id="PTHR43639:SF1">
    <property type="entry name" value="SHORT-CHAIN DEHYDROGENASE_REDUCTASE FAMILY PROTEIN"/>
    <property type="match status" value="1"/>
</dbReference>
<dbReference type="Gene3D" id="3.40.50.720">
    <property type="entry name" value="NAD(P)-binding Rossmann-like Domain"/>
    <property type="match status" value="1"/>
</dbReference>
<feature type="non-terminal residue" evidence="3">
    <location>
        <position position="1"/>
    </location>
</feature>
<dbReference type="PRINTS" id="PR00081">
    <property type="entry name" value="GDHRDH"/>
</dbReference>
<name>A0A381RIX5_9ZZZZ</name>
<dbReference type="EMBL" id="UINC01001845">
    <property type="protein sequence ID" value="SUZ89847.1"/>
    <property type="molecule type" value="Genomic_DNA"/>
</dbReference>
<dbReference type="PANTHER" id="PTHR43639">
    <property type="entry name" value="OXIDOREDUCTASE, SHORT-CHAIN DEHYDROGENASE/REDUCTASE FAMILY (AFU_ORTHOLOGUE AFUA_5G02870)"/>
    <property type="match status" value="1"/>
</dbReference>
<evidence type="ECO:0008006" key="4">
    <source>
        <dbReference type="Google" id="ProtNLM"/>
    </source>
</evidence>
<protein>
    <recommendedName>
        <fullName evidence="4">Pteridine reductase</fullName>
    </recommendedName>
</protein>
<dbReference type="InterPro" id="IPR036291">
    <property type="entry name" value="NAD(P)-bd_dom_sf"/>
</dbReference>
<reference evidence="3" key="1">
    <citation type="submission" date="2018-05" db="EMBL/GenBank/DDBJ databases">
        <authorList>
            <person name="Lanie J.A."/>
            <person name="Ng W.-L."/>
            <person name="Kazmierczak K.M."/>
            <person name="Andrzejewski T.M."/>
            <person name="Davidsen T.M."/>
            <person name="Wayne K.J."/>
            <person name="Tettelin H."/>
            <person name="Glass J.I."/>
            <person name="Rusch D."/>
            <person name="Podicherti R."/>
            <person name="Tsui H.-C.T."/>
            <person name="Winkler M.E."/>
        </authorList>
    </citation>
    <scope>NUCLEOTIDE SEQUENCE</scope>
</reference>
<evidence type="ECO:0000256" key="1">
    <source>
        <dbReference type="ARBA" id="ARBA00006484"/>
    </source>
</evidence>
<dbReference type="SUPFAM" id="SSF51735">
    <property type="entry name" value="NAD(P)-binding Rossmann-fold domains"/>
    <property type="match status" value="1"/>
</dbReference>
<dbReference type="Pfam" id="PF13561">
    <property type="entry name" value="adh_short_C2"/>
    <property type="match status" value="1"/>
</dbReference>
<evidence type="ECO:0000313" key="3">
    <source>
        <dbReference type="EMBL" id="SUZ89847.1"/>
    </source>
</evidence>
<sequence>VSSGIPEYSLYAAAKAALESLTKSLAKELAPYVRINAIAPGIILWPEEGGLDEEKKAEIVNKTALGRHGEPNDIASAAYLLYRSTYMTGQILKIDGGRSPG</sequence>
<comment type="similarity">
    <text evidence="1">Belongs to the short-chain dehydrogenases/reductases (SDR) family.</text>
</comment>
<gene>
    <name evidence="3" type="ORF">METZ01_LOCUS42701</name>
</gene>
<keyword evidence="2" id="KW-0560">Oxidoreductase</keyword>
<dbReference type="AlphaFoldDB" id="A0A381RIX5"/>
<organism evidence="3">
    <name type="scientific">marine metagenome</name>
    <dbReference type="NCBI Taxonomy" id="408172"/>
    <lineage>
        <taxon>unclassified sequences</taxon>
        <taxon>metagenomes</taxon>
        <taxon>ecological metagenomes</taxon>
    </lineage>
</organism>
<evidence type="ECO:0000256" key="2">
    <source>
        <dbReference type="ARBA" id="ARBA00023002"/>
    </source>
</evidence>
<accession>A0A381RIX5</accession>
<dbReference type="InterPro" id="IPR002347">
    <property type="entry name" value="SDR_fam"/>
</dbReference>
<dbReference type="GO" id="GO:0016491">
    <property type="term" value="F:oxidoreductase activity"/>
    <property type="evidence" value="ECO:0007669"/>
    <property type="project" value="UniProtKB-KW"/>
</dbReference>
<proteinExistence type="inferred from homology"/>